<dbReference type="Pfam" id="PF09369">
    <property type="entry name" value="MZB"/>
    <property type="match status" value="1"/>
</dbReference>
<evidence type="ECO:0000313" key="3">
    <source>
        <dbReference type="Proteomes" id="UP000807785"/>
    </source>
</evidence>
<comment type="caution">
    <text evidence="2">The sequence shown here is derived from an EMBL/GenBank/DDBJ whole genome shotgun (WGS) entry which is preliminary data.</text>
</comment>
<dbReference type="Proteomes" id="UP000807785">
    <property type="component" value="Unassembled WGS sequence"/>
</dbReference>
<reference evidence="2" key="1">
    <citation type="submission" date="2020-10" db="EMBL/GenBank/DDBJ databases">
        <title>Connecting structure to function with the recovery of over 1000 high-quality activated sludge metagenome-assembled genomes encoding full-length rRNA genes using long-read sequencing.</title>
        <authorList>
            <person name="Singleton C.M."/>
            <person name="Petriglieri F."/>
            <person name="Kristensen J.M."/>
            <person name="Kirkegaard R.H."/>
            <person name="Michaelsen T.Y."/>
            <person name="Andersen M.H."/>
            <person name="Karst S.M."/>
            <person name="Dueholm M.S."/>
            <person name="Nielsen P.H."/>
            <person name="Albertsen M."/>
        </authorList>
    </citation>
    <scope>NUCLEOTIDE SEQUENCE</scope>
    <source>
        <strain evidence="2">Bjer_18-Q3-R1-45_BAT3C.347</strain>
    </source>
</reference>
<dbReference type="AlphaFoldDB" id="A0A9D7HMM6"/>
<dbReference type="InterPro" id="IPR018973">
    <property type="entry name" value="MZB"/>
</dbReference>
<protein>
    <submittedName>
        <fullName evidence="2">DUF1998 domain-containing protein</fullName>
    </submittedName>
</protein>
<evidence type="ECO:0000259" key="1">
    <source>
        <dbReference type="Pfam" id="PF09369"/>
    </source>
</evidence>
<name>A0A9D7HMM6_9PROT</name>
<evidence type="ECO:0000313" key="2">
    <source>
        <dbReference type="EMBL" id="MBK6973913.1"/>
    </source>
</evidence>
<proteinExistence type="predicted"/>
<accession>A0A9D7HMM6</accession>
<dbReference type="EMBL" id="JADJEV010000004">
    <property type="protein sequence ID" value="MBK6973913.1"/>
    <property type="molecule type" value="Genomic_DNA"/>
</dbReference>
<organism evidence="2 3">
    <name type="scientific">Candidatus Methylophosphatis roskildensis</name>
    <dbReference type="NCBI Taxonomy" id="2899263"/>
    <lineage>
        <taxon>Bacteria</taxon>
        <taxon>Pseudomonadati</taxon>
        <taxon>Pseudomonadota</taxon>
        <taxon>Betaproteobacteria</taxon>
        <taxon>Nitrosomonadales</taxon>
        <taxon>Sterolibacteriaceae</taxon>
        <taxon>Candidatus Methylophosphatis</taxon>
    </lineage>
</organism>
<dbReference type="NCBIfam" id="NF038324">
    <property type="entry name" value="DrmB_fam"/>
    <property type="match status" value="1"/>
</dbReference>
<gene>
    <name evidence="2" type="ORF">IPH26_13600</name>
</gene>
<feature type="domain" description="MrfA-like Zn-binding" evidence="1">
    <location>
        <begin position="576"/>
        <end position="676"/>
    </location>
</feature>
<sequence length="711" mass="79727">MSRPVRRSQAIAPFGIGALVDFPGPVSLIHAGLDAWPFDEAKREHWEFRVTDEKRLARRLNVEYFVQPPDFRQPERGQDAAQENLNLKLPFLRFPLWHVCPRCGRMYLSKYHDIAAPTCRGPVASGAAKGDHSSRRTVQVRFVAACKRGHLQDFPWFEWLFKHPHPDWEPDGVSRWLRMRSTGSASLTGVEIRAEERSADGGIRVVEKRTLAGAFADDPSSGSPTALSRLQIKCEGHNPVLAVGTNSVSPPPGCGHELYPLLRGASNLYFPQVVSSIYIPEIDDRNLSQDVLDLLDDHHLKTSLLRSAQESENGLITARAAKLALRDFFPEVAVDPSVLAEAANKHILKDILLGSSLVRRHLLQRIKSAPNKRLTMEIIDAAIKSCCPDWEIDSSLILPQLADALEGNSDDTDESEEVRQDPLIETDYRREEYQVFCQDIQEGYPKTNLLIRSHAIGDYGNLVKSSFERVSLLHKLRETRAFVGYSRIFPENDLTPDERWGLIASEKKRWLPAIIVRGEGIFLKFREDKLQRWLEANGSHQEGRLSPINHNLRELRERRHQKEKSISPKHVLIHTFAHLLINQLVYDCGYGSASLRERIYTADGKNQMSGVLIYTAAGDSEGTMGGLVNMGQPGYLDDTIAKALEKARWCSSDPVCIESLGQGPDNCNLGACHSCTLLPETSCEEQNRLLDRGMVVGTIQDPDAGYFSLLA</sequence>
<dbReference type="InterPro" id="IPR047721">
    <property type="entry name" value="DrmB"/>
</dbReference>